<keyword evidence="2 4" id="KW-0560">Oxidoreductase</keyword>
<dbReference type="EC" id="1.1.1.-" evidence="4"/>
<feature type="domain" description="Ketoreductase" evidence="3">
    <location>
        <begin position="19"/>
        <end position="186"/>
    </location>
</feature>
<dbReference type="InterPro" id="IPR002347">
    <property type="entry name" value="SDR_fam"/>
</dbReference>
<dbReference type="PRINTS" id="PR00081">
    <property type="entry name" value="GDHRDH"/>
</dbReference>
<dbReference type="PANTHER" id="PTHR42760:SF133">
    <property type="entry name" value="3-OXOACYL-[ACYL-CARRIER-PROTEIN] REDUCTASE"/>
    <property type="match status" value="1"/>
</dbReference>
<sequence length="264" mass="27077">MNAPSRAASSPVSFGLSGRTCIVSGGSQGIGEACVRRFAREGAQVVIADVADAPGRALAAELGALYVHCDVGDKAQVDALVARTLAEHGRIDVLVNNAGIFKAADFLEVTEADFDAVLRVNLKGSFLLGQAVAREMAGAGKGSIVNMSSVNGTLTIPTIASYNVSKGGINQLTRVMALALADKGVRVNAVAPGTIATELAAKAVLTSEDAKARIMSRTPMKRLGEPSEVADAVAYLASDAASYVTGEILVVDGGRMTLNYTVPA</sequence>
<proteinExistence type="inferred from homology"/>
<gene>
    <name evidence="4" type="ORF">ACFPOE_10765</name>
</gene>
<evidence type="ECO:0000259" key="3">
    <source>
        <dbReference type="SMART" id="SM00822"/>
    </source>
</evidence>
<name>A0ABW0NBT9_9BURK</name>
<reference evidence="5" key="1">
    <citation type="journal article" date="2019" name="Int. J. Syst. Evol. Microbiol.">
        <title>The Global Catalogue of Microorganisms (GCM) 10K type strain sequencing project: providing services to taxonomists for standard genome sequencing and annotation.</title>
        <authorList>
            <consortium name="The Broad Institute Genomics Platform"/>
            <consortium name="The Broad Institute Genome Sequencing Center for Infectious Disease"/>
            <person name="Wu L."/>
            <person name="Ma J."/>
        </authorList>
    </citation>
    <scope>NUCLEOTIDE SEQUENCE [LARGE SCALE GENOMIC DNA]</scope>
    <source>
        <strain evidence="5">CCUG 57401</strain>
    </source>
</reference>
<dbReference type="RefSeq" id="WP_376850082.1">
    <property type="nucleotide sequence ID" value="NZ_JBHSMF010000006.1"/>
</dbReference>
<dbReference type="SUPFAM" id="SSF51735">
    <property type="entry name" value="NAD(P)-binding Rossmann-fold domains"/>
    <property type="match status" value="1"/>
</dbReference>
<dbReference type="InterPro" id="IPR020904">
    <property type="entry name" value="Sc_DH/Rdtase_CS"/>
</dbReference>
<evidence type="ECO:0000256" key="2">
    <source>
        <dbReference type="ARBA" id="ARBA00023002"/>
    </source>
</evidence>
<evidence type="ECO:0000313" key="5">
    <source>
        <dbReference type="Proteomes" id="UP001596037"/>
    </source>
</evidence>
<dbReference type="Proteomes" id="UP001596037">
    <property type="component" value="Unassembled WGS sequence"/>
</dbReference>
<dbReference type="PROSITE" id="PS00061">
    <property type="entry name" value="ADH_SHORT"/>
    <property type="match status" value="1"/>
</dbReference>
<dbReference type="Pfam" id="PF13561">
    <property type="entry name" value="adh_short_C2"/>
    <property type="match status" value="1"/>
</dbReference>
<dbReference type="EMBL" id="JBHSMF010000006">
    <property type="protein sequence ID" value="MFC5498015.1"/>
    <property type="molecule type" value="Genomic_DNA"/>
</dbReference>
<comment type="similarity">
    <text evidence="1">Belongs to the short-chain dehydrogenases/reductases (SDR) family.</text>
</comment>
<dbReference type="NCBIfam" id="NF005559">
    <property type="entry name" value="PRK07231.1"/>
    <property type="match status" value="1"/>
</dbReference>
<dbReference type="GO" id="GO:0016491">
    <property type="term" value="F:oxidoreductase activity"/>
    <property type="evidence" value="ECO:0007669"/>
    <property type="project" value="UniProtKB-KW"/>
</dbReference>
<dbReference type="Gene3D" id="3.40.50.720">
    <property type="entry name" value="NAD(P)-binding Rossmann-like Domain"/>
    <property type="match status" value="1"/>
</dbReference>
<dbReference type="PANTHER" id="PTHR42760">
    <property type="entry name" value="SHORT-CHAIN DEHYDROGENASES/REDUCTASES FAMILY MEMBER"/>
    <property type="match status" value="1"/>
</dbReference>
<comment type="caution">
    <text evidence="4">The sequence shown here is derived from an EMBL/GenBank/DDBJ whole genome shotgun (WGS) entry which is preliminary data.</text>
</comment>
<protein>
    <submittedName>
        <fullName evidence="4">SDR family NAD(P)-dependent oxidoreductase</fullName>
        <ecNumber evidence="4">1.1.1.-</ecNumber>
    </submittedName>
</protein>
<dbReference type="SMART" id="SM00822">
    <property type="entry name" value="PKS_KR"/>
    <property type="match status" value="1"/>
</dbReference>
<dbReference type="PRINTS" id="PR00080">
    <property type="entry name" value="SDRFAMILY"/>
</dbReference>
<accession>A0ABW0NBT9</accession>
<dbReference type="InterPro" id="IPR036291">
    <property type="entry name" value="NAD(P)-bd_dom_sf"/>
</dbReference>
<evidence type="ECO:0000256" key="1">
    <source>
        <dbReference type="ARBA" id="ARBA00006484"/>
    </source>
</evidence>
<organism evidence="4 5">
    <name type="scientific">Caenimonas terrae</name>
    <dbReference type="NCBI Taxonomy" id="696074"/>
    <lineage>
        <taxon>Bacteria</taxon>
        <taxon>Pseudomonadati</taxon>
        <taxon>Pseudomonadota</taxon>
        <taxon>Betaproteobacteria</taxon>
        <taxon>Burkholderiales</taxon>
        <taxon>Comamonadaceae</taxon>
        <taxon>Caenimonas</taxon>
    </lineage>
</organism>
<dbReference type="InterPro" id="IPR057326">
    <property type="entry name" value="KR_dom"/>
</dbReference>
<keyword evidence="5" id="KW-1185">Reference proteome</keyword>
<evidence type="ECO:0000313" key="4">
    <source>
        <dbReference type="EMBL" id="MFC5498015.1"/>
    </source>
</evidence>